<evidence type="ECO:0000313" key="5">
    <source>
        <dbReference type="Proteomes" id="UP001165584"/>
    </source>
</evidence>
<dbReference type="EMBL" id="JANLCM010000001">
    <property type="protein sequence ID" value="MCS5718276.1"/>
    <property type="molecule type" value="Genomic_DNA"/>
</dbReference>
<dbReference type="InterPro" id="IPR049874">
    <property type="entry name" value="ROK_cs"/>
</dbReference>
<dbReference type="Proteomes" id="UP001165584">
    <property type="component" value="Unassembled WGS sequence"/>
</dbReference>
<sequence>MTATPTSNKGFAHGRALRPSSKVLPEHARGHNRSLVLQSLYRSGRRSRADIARETGLTRVTVSALVAELIADGLVVELGQREETRPGKPATLLDLDRSAFVIVGLDLSEHSTFSGALLDLDGAISARAEVALAGSTGDAAVEKVVALAQQLVDQATVPILGIGVGSPGVVDLGGVVLSAPNLGWNGMPLQSILNARFGLPVLVANDANAAVLAEHSFGGADSDAMLITIGHGVGAGLLLGGTPLFGSRFAAGEIGHVVVGTDGGAVCACGKRGCLETWLSIPNLIERLEGEDDAARTAALREAGQRLGIALAPVVGALDLSEIILSGPTELLDGPLMAATVETLRSRTMAEFHGALTLRMTTLGQDIVLRGAAVMVLSGQLGVS</sequence>
<feature type="region of interest" description="Disordered" evidence="2">
    <location>
        <begin position="1"/>
        <end position="25"/>
    </location>
</feature>
<dbReference type="InterPro" id="IPR036388">
    <property type="entry name" value="WH-like_DNA-bd_sf"/>
</dbReference>
<evidence type="ECO:0000256" key="2">
    <source>
        <dbReference type="SAM" id="MobiDB-lite"/>
    </source>
</evidence>
<dbReference type="InterPro" id="IPR036390">
    <property type="entry name" value="WH_DNA-bd_sf"/>
</dbReference>
<evidence type="ECO:0000256" key="1">
    <source>
        <dbReference type="ARBA" id="ARBA00006479"/>
    </source>
</evidence>
<dbReference type="PANTHER" id="PTHR18964">
    <property type="entry name" value="ROK (REPRESSOR, ORF, KINASE) FAMILY"/>
    <property type="match status" value="1"/>
</dbReference>
<dbReference type="SUPFAM" id="SSF53067">
    <property type="entry name" value="Actin-like ATPase domain"/>
    <property type="match status" value="1"/>
</dbReference>
<dbReference type="Pfam" id="PF00480">
    <property type="entry name" value="ROK"/>
    <property type="match status" value="1"/>
</dbReference>
<dbReference type="InterPro" id="IPR000600">
    <property type="entry name" value="ROK"/>
</dbReference>
<dbReference type="Gene3D" id="1.10.10.10">
    <property type="entry name" value="Winged helix-like DNA-binding domain superfamily/Winged helix DNA-binding domain"/>
    <property type="match status" value="1"/>
</dbReference>
<dbReference type="SUPFAM" id="SSF46785">
    <property type="entry name" value="Winged helix' DNA-binding domain"/>
    <property type="match status" value="1"/>
</dbReference>
<reference evidence="4" key="1">
    <citation type="submission" date="2022-08" db="EMBL/GenBank/DDBJ databases">
        <authorList>
            <person name="Deng Y."/>
            <person name="Han X.-F."/>
            <person name="Zhang Y.-Q."/>
        </authorList>
    </citation>
    <scope>NUCLEOTIDE SEQUENCE</scope>
    <source>
        <strain evidence="4">CPCC 205763</strain>
    </source>
</reference>
<dbReference type="InterPro" id="IPR043129">
    <property type="entry name" value="ATPase_NBD"/>
</dbReference>
<comment type="similarity">
    <text evidence="1">Belongs to the ROK (NagC/XylR) family.</text>
</comment>
<evidence type="ECO:0000313" key="4">
    <source>
        <dbReference type="EMBL" id="MCS5718276.1"/>
    </source>
</evidence>
<protein>
    <submittedName>
        <fullName evidence="4">ROK family transcriptional regulator</fullName>
    </submittedName>
</protein>
<evidence type="ECO:0000259" key="3">
    <source>
        <dbReference type="Pfam" id="PF12802"/>
    </source>
</evidence>
<dbReference type="InterPro" id="IPR000835">
    <property type="entry name" value="HTH_MarR-typ"/>
</dbReference>
<keyword evidence="5" id="KW-1185">Reference proteome</keyword>
<dbReference type="Gene3D" id="3.30.420.40">
    <property type="match status" value="2"/>
</dbReference>
<gene>
    <name evidence="4" type="ORF">N1027_09000</name>
</gene>
<organism evidence="4 5">
    <name type="scientific">Herbiconiux aconitum</name>
    <dbReference type="NCBI Taxonomy" id="2970913"/>
    <lineage>
        <taxon>Bacteria</taxon>
        <taxon>Bacillati</taxon>
        <taxon>Actinomycetota</taxon>
        <taxon>Actinomycetes</taxon>
        <taxon>Micrococcales</taxon>
        <taxon>Microbacteriaceae</taxon>
        <taxon>Herbiconiux</taxon>
    </lineage>
</organism>
<dbReference type="PROSITE" id="PS01125">
    <property type="entry name" value="ROK"/>
    <property type="match status" value="1"/>
</dbReference>
<dbReference type="RefSeq" id="WP_259507051.1">
    <property type="nucleotide sequence ID" value="NZ_JANLCM010000001.1"/>
</dbReference>
<accession>A0ABT2GTT1</accession>
<name>A0ABT2GTT1_9MICO</name>
<feature type="domain" description="HTH marR-type" evidence="3">
    <location>
        <begin position="34"/>
        <end position="77"/>
    </location>
</feature>
<dbReference type="Pfam" id="PF12802">
    <property type="entry name" value="MarR_2"/>
    <property type="match status" value="1"/>
</dbReference>
<proteinExistence type="inferred from homology"/>
<dbReference type="PANTHER" id="PTHR18964:SF149">
    <property type="entry name" value="BIFUNCTIONAL UDP-N-ACETYLGLUCOSAMINE 2-EPIMERASE_N-ACETYLMANNOSAMINE KINASE"/>
    <property type="match status" value="1"/>
</dbReference>
<comment type="caution">
    <text evidence="4">The sequence shown here is derived from an EMBL/GenBank/DDBJ whole genome shotgun (WGS) entry which is preliminary data.</text>
</comment>